<evidence type="ECO:0000313" key="3">
    <source>
        <dbReference type="Proteomes" id="UP001374535"/>
    </source>
</evidence>
<protein>
    <submittedName>
        <fullName evidence="2">Uncharacterized protein</fullName>
    </submittedName>
</protein>
<evidence type="ECO:0000313" key="2">
    <source>
        <dbReference type="EMBL" id="WVZ11852.1"/>
    </source>
</evidence>
<dbReference type="AlphaFoldDB" id="A0AAQ3RZA2"/>
<name>A0AAQ3RZA2_VIGMU</name>
<feature type="compositionally biased region" description="Polar residues" evidence="1">
    <location>
        <begin position="17"/>
        <end position="67"/>
    </location>
</feature>
<feature type="region of interest" description="Disordered" evidence="1">
    <location>
        <begin position="1"/>
        <end position="87"/>
    </location>
</feature>
<gene>
    <name evidence="2" type="ORF">V8G54_016382</name>
</gene>
<reference evidence="2 3" key="1">
    <citation type="journal article" date="2023" name="Life. Sci Alliance">
        <title>Evolutionary insights into 3D genome organization and epigenetic landscape of Vigna mungo.</title>
        <authorList>
            <person name="Junaid A."/>
            <person name="Singh B."/>
            <person name="Bhatia S."/>
        </authorList>
    </citation>
    <scope>NUCLEOTIDE SEQUENCE [LARGE SCALE GENOMIC DNA]</scope>
    <source>
        <strain evidence="2">Urdbean</strain>
    </source>
</reference>
<keyword evidence="3" id="KW-1185">Reference proteome</keyword>
<feature type="compositionally biased region" description="Basic and acidic residues" evidence="1">
    <location>
        <begin position="1"/>
        <end position="11"/>
    </location>
</feature>
<organism evidence="2 3">
    <name type="scientific">Vigna mungo</name>
    <name type="common">Black gram</name>
    <name type="synonym">Phaseolus mungo</name>
    <dbReference type="NCBI Taxonomy" id="3915"/>
    <lineage>
        <taxon>Eukaryota</taxon>
        <taxon>Viridiplantae</taxon>
        <taxon>Streptophyta</taxon>
        <taxon>Embryophyta</taxon>
        <taxon>Tracheophyta</taxon>
        <taxon>Spermatophyta</taxon>
        <taxon>Magnoliopsida</taxon>
        <taxon>eudicotyledons</taxon>
        <taxon>Gunneridae</taxon>
        <taxon>Pentapetalae</taxon>
        <taxon>rosids</taxon>
        <taxon>fabids</taxon>
        <taxon>Fabales</taxon>
        <taxon>Fabaceae</taxon>
        <taxon>Papilionoideae</taxon>
        <taxon>50 kb inversion clade</taxon>
        <taxon>NPAAA clade</taxon>
        <taxon>indigoferoid/millettioid clade</taxon>
        <taxon>Phaseoleae</taxon>
        <taxon>Vigna</taxon>
    </lineage>
</organism>
<sequence length="102" mass="11372">MVSRSEPELESRATPATWWTHSGPTSPSFSRTTCSTDSNTLSRSCRGSGSVCTRRSGNTASEGSSDNLKGRRCRRRRDHRDTVCPQRLRSQPSLDQCVARRL</sequence>
<accession>A0AAQ3RZA2</accession>
<evidence type="ECO:0000256" key="1">
    <source>
        <dbReference type="SAM" id="MobiDB-lite"/>
    </source>
</evidence>
<dbReference type="Proteomes" id="UP001374535">
    <property type="component" value="Chromosome 5"/>
</dbReference>
<proteinExistence type="predicted"/>
<dbReference type="EMBL" id="CP144696">
    <property type="protein sequence ID" value="WVZ11852.1"/>
    <property type="molecule type" value="Genomic_DNA"/>
</dbReference>